<feature type="compositionally biased region" description="Basic and acidic residues" evidence="1">
    <location>
        <begin position="29"/>
        <end position="45"/>
    </location>
</feature>
<evidence type="ECO:0008006" key="4">
    <source>
        <dbReference type="Google" id="ProtNLM"/>
    </source>
</evidence>
<dbReference type="InterPro" id="IPR052632">
    <property type="entry name" value="MICOS_subunit_Mic19"/>
</dbReference>
<organism evidence="2 3">
    <name type="scientific">Diploptera punctata</name>
    <name type="common">Pacific beetle cockroach</name>
    <dbReference type="NCBI Taxonomy" id="6984"/>
    <lineage>
        <taxon>Eukaryota</taxon>
        <taxon>Metazoa</taxon>
        <taxon>Ecdysozoa</taxon>
        <taxon>Arthropoda</taxon>
        <taxon>Hexapoda</taxon>
        <taxon>Insecta</taxon>
        <taxon>Pterygota</taxon>
        <taxon>Neoptera</taxon>
        <taxon>Polyneoptera</taxon>
        <taxon>Dictyoptera</taxon>
        <taxon>Blattodea</taxon>
        <taxon>Blaberoidea</taxon>
        <taxon>Blaberidae</taxon>
        <taxon>Diplopterinae</taxon>
        <taxon>Diploptera</taxon>
    </lineage>
</organism>
<proteinExistence type="predicted"/>
<feature type="region of interest" description="Disordered" evidence="1">
    <location>
        <begin position="1"/>
        <end position="75"/>
    </location>
</feature>
<feature type="compositionally biased region" description="Polar residues" evidence="1">
    <location>
        <begin position="49"/>
        <end position="63"/>
    </location>
</feature>
<dbReference type="AlphaFoldDB" id="A0AAD8EBR0"/>
<protein>
    <recommendedName>
        <fullName evidence="4">MICOS complex subunit MIC19</fullName>
    </recommendedName>
</protein>
<dbReference type="PANTHER" id="PTHR21588:SF18">
    <property type="entry name" value="MICOS COMPLEX SUBUNIT MIC19"/>
    <property type="match status" value="1"/>
</dbReference>
<keyword evidence="3" id="KW-1185">Reference proteome</keyword>
<sequence>MGGAQSTNTRKLTIPNEDPTGVLEISDSVIERMRGGREGKEEKPESPPVSQLHSPVRQVTSSLPHYYHGRGTPKTSLEIQQDKQEALKENDEYWAKRVRIMEDNHMKINQRMEDEYKKAVKEVEELFARLPSKEEQPPCSYAGQYVMKCYQQNPKEVLKCAREVEAFAACVDMKRVNLLHSRQNIP</sequence>
<name>A0AAD8EBR0_DIPPU</name>
<evidence type="ECO:0000313" key="3">
    <source>
        <dbReference type="Proteomes" id="UP001233999"/>
    </source>
</evidence>
<dbReference type="GO" id="GO:0061617">
    <property type="term" value="C:MICOS complex"/>
    <property type="evidence" value="ECO:0007669"/>
    <property type="project" value="TreeGrafter"/>
</dbReference>
<dbReference type="Proteomes" id="UP001233999">
    <property type="component" value="Unassembled WGS sequence"/>
</dbReference>
<dbReference type="GO" id="GO:0007007">
    <property type="term" value="P:inner mitochondrial membrane organization"/>
    <property type="evidence" value="ECO:0007669"/>
    <property type="project" value="TreeGrafter"/>
</dbReference>
<feature type="compositionally biased region" description="Polar residues" evidence="1">
    <location>
        <begin position="1"/>
        <end position="11"/>
    </location>
</feature>
<comment type="caution">
    <text evidence="2">The sequence shown here is derived from an EMBL/GenBank/DDBJ whole genome shotgun (WGS) entry which is preliminary data.</text>
</comment>
<evidence type="ECO:0000313" key="2">
    <source>
        <dbReference type="EMBL" id="KAJ9584473.1"/>
    </source>
</evidence>
<accession>A0AAD8EBR0</accession>
<reference evidence="2" key="1">
    <citation type="journal article" date="2023" name="IScience">
        <title>Live-bearing cockroach genome reveals convergent evolutionary mechanisms linked to viviparity in insects and beyond.</title>
        <authorList>
            <person name="Fouks B."/>
            <person name="Harrison M.C."/>
            <person name="Mikhailova A.A."/>
            <person name="Marchal E."/>
            <person name="English S."/>
            <person name="Carruthers M."/>
            <person name="Jennings E.C."/>
            <person name="Chiamaka E.L."/>
            <person name="Frigard R.A."/>
            <person name="Pippel M."/>
            <person name="Attardo G.M."/>
            <person name="Benoit J.B."/>
            <person name="Bornberg-Bauer E."/>
            <person name="Tobe S.S."/>
        </authorList>
    </citation>
    <scope>NUCLEOTIDE SEQUENCE</scope>
    <source>
        <strain evidence="2">Stay&amp;Tobe</strain>
    </source>
</reference>
<evidence type="ECO:0000256" key="1">
    <source>
        <dbReference type="SAM" id="MobiDB-lite"/>
    </source>
</evidence>
<reference evidence="2" key="2">
    <citation type="submission" date="2023-05" db="EMBL/GenBank/DDBJ databases">
        <authorList>
            <person name="Fouks B."/>
        </authorList>
    </citation>
    <scope>NUCLEOTIDE SEQUENCE</scope>
    <source>
        <strain evidence="2">Stay&amp;Tobe</strain>
        <tissue evidence="2">Testes</tissue>
    </source>
</reference>
<gene>
    <name evidence="2" type="ORF">L9F63_021167</name>
</gene>
<dbReference type="PANTHER" id="PTHR21588">
    <property type="entry name" value="COILED-COIL-HELIX-COILED-COIL-HELIX DOMAIN CONTAINING 6"/>
    <property type="match status" value="1"/>
</dbReference>
<dbReference type="EMBL" id="JASPKZ010007402">
    <property type="protein sequence ID" value="KAJ9584473.1"/>
    <property type="molecule type" value="Genomic_DNA"/>
</dbReference>